<dbReference type="RefSeq" id="NP_001170540.1">
    <property type="nucleotide sequence ID" value="NM_001177069.1"/>
</dbReference>
<dbReference type="KEGG" id="zma:100384556"/>
<protein>
    <recommendedName>
        <fullName evidence="1">Transposase MuDR plant domain-containing protein</fullName>
    </recommendedName>
</protein>
<evidence type="ECO:0000313" key="2">
    <source>
        <dbReference type="EMBL" id="ACR33994.1"/>
    </source>
</evidence>
<proteinExistence type="evidence at transcript level"/>
<sequence>MDGDKSFGTIDEENRRFELALVPPPIPSTNSYPRVEPSIPFIEQPPPLVDWDSIAIQEEREDEGHIELCDEAQVYELLGFRHEDEMEEEINMQNDAVPNSSADGESGYGIPPIQGDEGALIPVVDNIPEMSMTEHDMNNPSMEVGTRYPNMKDFRLAVRQYAINKEFELGIEATNKSKYRGYCKGDGCPWSIVGFKKEGEVSVVVTVLNDVHTCTSSSRRRTTTPSCKWVASKAVSILRILLRDIRVTAVDTCGQQLGHTTNMFMRATWL</sequence>
<evidence type="ECO:0000259" key="1">
    <source>
        <dbReference type="Pfam" id="PF03108"/>
    </source>
</evidence>
<dbReference type="Pfam" id="PF03108">
    <property type="entry name" value="DBD_Tnp_Mut"/>
    <property type="match status" value="1"/>
</dbReference>
<feature type="domain" description="Transposase MuDR plant" evidence="1">
    <location>
        <begin position="141"/>
        <end position="202"/>
    </location>
</feature>
<organism evidence="2">
    <name type="scientific">Zea mays</name>
    <name type="common">Maize</name>
    <dbReference type="NCBI Taxonomy" id="4577"/>
    <lineage>
        <taxon>Eukaryota</taxon>
        <taxon>Viridiplantae</taxon>
        <taxon>Streptophyta</taxon>
        <taxon>Embryophyta</taxon>
        <taxon>Tracheophyta</taxon>
        <taxon>Spermatophyta</taxon>
        <taxon>Magnoliopsida</taxon>
        <taxon>Liliopsida</taxon>
        <taxon>Poales</taxon>
        <taxon>Poaceae</taxon>
        <taxon>PACMAD clade</taxon>
        <taxon>Panicoideae</taxon>
        <taxon>Andropogonodae</taxon>
        <taxon>Andropogoneae</taxon>
        <taxon>Tripsacinae</taxon>
        <taxon>Zea</taxon>
    </lineage>
</organism>
<name>C4IYJ4_MAIZE</name>
<dbReference type="AlphaFoldDB" id="C4IYJ4"/>
<dbReference type="InterPro" id="IPR004332">
    <property type="entry name" value="Transposase_MuDR"/>
</dbReference>
<dbReference type="GeneID" id="100384556"/>
<accession>C4IYJ4</accession>
<dbReference type="OrthoDB" id="125347at2759"/>
<reference evidence="2" key="1">
    <citation type="journal article" date="2009" name="PLoS Genet.">
        <title>Sequencing, mapping, and analysis of 27,455 maize full-length cDNAs.</title>
        <authorList>
            <person name="Soderlund C."/>
            <person name="Descour A."/>
            <person name="Kudrna D."/>
            <person name="Bomhoff M."/>
            <person name="Boyd L."/>
            <person name="Currie J."/>
            <person name="Angelova A."/>
            <person name="Collura K."/>
            <person name="Wissotski M."/>
            <person name="Ashley E."/>
            <person name="Morrow D."/>
            <person name="Fernandes J."/>
            <person name="Walbot V."/>
            <person name="Yu Y."/>
        </authorList>
    </citation>
    <scope>NUCLEOTIDE SEQUENCE</scope>
    <source>
        <strain evidence="2">B73</strain>
    </source>
</reference>
<dbReference type="EMBL" id="BT083641">
    <property type="protein sequence ID" value="ACR33994.1"/>
    <property type="molecule type" value="mRNA"/>
</dbReference>